<accession>A0A392TWA3</accession>
<protein>
    <submittedName>
        <fullName evidence="1">Uncharacterized protein</fullName>
    </submittedName>
</protein>
<dbReference type="AlphaFoldDB" id="A0A392TWA3"/>
<sequence>MIGDCNISWVEEFYANALGHAEDDYTSTVRRVMISYAPDVIDALFGFR</sequence>
<keyword evidence="2" id="KW-1185">Reference proteome</keyword>
<proteinExistence type="predicted"/>
<evidence type="ECO:0000313" key="1">
    <source>
        <dbReference type="EMBL" id="MCI65433.1"/>
    </source>
</evidence>
<organism evidence="1 2">
    <name type="scientific">Trifolium medium</name>
    <dbReference type="NCBI Taxonomy" id="97028"/>
    <lineage>
        <taxon>Eukaryota</taxon>
        <taxon>Viridiplantae</taxon>
        <taxon>Streptophyta</taxon>
        <taxon>Embryophyta</taxon>
        <taxon>Tracheophyta</taxon>
        <taxon>Spermatophyta</taxon>
        <taxon>Magnoliopsida</taxon>
        <taxon>eudicotyledons</taxon>
        <taxon>Gunneridae</taxon>
        <taxon>Pentapetalae</taxon>
        <taxon>rosids</taxon>
        <taxon>fabids</taxon>
        <taxon>Fabales</taxon>
        <taxon>Fabaceae</taxon>
        <taxon>Papilionoideae</taxon>
        <taxon>50 kb inversion clade</taxon>
        <taxon>NPAAA clade</taxon>
        <taxon>Hologalegina</taxon>
        <taxon>IRL clade</taxon>
        <taxon>Trifolieae</taxon>
        <taxon>Trifolium</taxon>
    </lineage>
</organism>
<comment type="caution">
    <text evidence="1">The sequence shown here is derived from an EMBL/GenBank/DDBJ whole genome shotgun (WGS) entry which is preliminary data.</text>
</comment>
<dbReference type="Proteomes" id="UP000265520">
    <property type="component" value="Unassembled WGS sequence"/>
</dbReference>
<evidence type="ECO:0000313" key="2">
    <source>
        <dbReference type="Proteomes" id="UP000265520"/>
    </source>
</evidence>
<dbReference type="EMBL" id="LXQA010675800">
    <property type="protein sequence ID" value="MCI65433.1"/>
    <property type="molecule type" value="Genomic_DNA"/>
</dbReference>
<name>A0A392TWA3_9FABA</name>
<reference evidence="1 2" key="1">
    <citation type="journal article" date="2018" name="Front. Plant Sci.">
        <title>Red Clover (Trifolium pratense) and Zigzag Clover (T. medium) - A Picture of Genomic Similarities and Differences.</title>
        <authorList>
            <person name="Dluhosova J."/>
            <person name="Istvanek J."/>
            <person name="Nedelnik J."/>
            <person name="Repkova J."/>
        </authorList>
    </citation>
    <scope>NUCLEOTIDE SEQUENCE [LARGE SCALE GENOMIC DNA]</scope>
    <source>
        <strain evidence="2">cv. 10/8</strain>
        <tissue evidence="1">Leaf</tissue>
    </source>
</reference>